<evidence type="ECO:0000313" key="2">
    <source>
        <dbReference type="Proteomes" id="UP000305948"/>
    </source>
</evidence>
<dbReference type="SUPFAM" id="SSF54909">
    <property type="entry name" value="Dimeric alpha+beta barrel"/>
    <property type="match status" value="1"/>
</dbReference>
<protein>
    <recommendedName>
        <fullName evidence="3">ABM domain-containing protein</fullName>
    </recommendedName>
</protein>
<evidence type="ECO:0008006" key="3">
    <source>
        <dbReference type="Google" id="ProtNLM"/>
    </source>
</evidence>
<name>A0A5C3MWX1_9AGAM</name>
<dbReference type="EMBL" id="ML213516">
    <property type="protein sequence ID" value="TFK49372.1"/>
    <property type="molecule type" value="Genomic_DNA"/>
</dbReference>
<dbReference type="Gene3D" id="3.30.70.100">
    <property type="match status" value="1"/>
</dbReference>
<gene>
    <name evidence="1" type="ORF">OE88DRAFT_1736994</name>
</gene>
<organism evidence="1 2">
    <name type="scientific">Heliocybe sulcata</name>
    <dbReference type="NCBI Taxonomy" id="5364"/>
    <lineage>
        <taxon>Eukaryota</taxon>
        <taxon>Fungi</taxon>
        <taxon>Dikarya</taxon>
        <taxon>Basidiomycota</taxon>
        <taxon>Agaricomycotina</taxon>
        <taxon>Agaricomycetes</taxon>
        <taxon>Gloeophyllales</taxon>
        <taxon>Gloeophyllaceae</taxon>
        <taxon>Heliocybe</taxon>
    </lineage>
</organism>
<dbReference type="AlphaFoldDB" id="A0A5C3MWX1"/>
<sequence>MSQPVTELVTFTSSEAYQKDKGVLKGLIEILDATDGALSTYHGPQVEDPSEGYSFVQWQTYEHHVALMNAPVYPKLIETLKPALGGPFELVHIKFNKDVTKALEKPITEVATFTLKPGKTMEQLVPLLDQLTSTSELSIWGPTMEKEDRVVLVFGWNSVEVGIIFCVEEHHEVISKGPEELKKVLVSLNELADLKLFHAKLQKYS</sequence>
<dbReference type="Proteomes" id="UP000305948">
    <property type="component" value="Unassembled WGS sequence"/>
</dbReference>
<keyword evidence="2" id="KW-1185">Reference proteome</keyword>
<reference evidence="1 2" key="1">
    <citation type="journal article" date="2019" name="Nat. Ecol. Evol.">
        <title>Megaphylogeny resolves global patterns of mushroom evolution.</title>
        <authorList>
            <person name="Varga T."/>
            <person name="Krizsan K."/>
            <person name="Foldi C."/>
            <person name="Dima B."/>
            <person name="Sanchez-Garcia M."/>
            <person name="Sanchez-Ramirez S."/>
            <person name="Szollosi G.J."/>
            <person name="Szarkandi J.G."/>
            <person name="Papp V."/>
            <person name="Albert L."/>
            <person name="Andreopoulos W."/>
            <person name="Angelini C."/>
            <person name="Antonin V."/>
            <person name="Barry K.W."/>
            <person name="Bougher N.L."/>
            <person name="Buchanan P."/>
            <person name="Buyck B."/>
            <person name="Bense V."/>
            <person name="Catcheside P."/>
            <person name="Chovatia M."/>
            <person name="Cooper J."/>
            <person name="Damon W."/>
            <person name="Desjardin D."/>
            <person name="Finy P."/>
            <person name="Geml J."/>
            <person name="Haridas S."/>
            <person name="Hughes K."/>
            <person name="Justo A."/>
            <person name="Karasinski D."/>
            <person name="Kautmanova I."/>
            <person name="Kiss B."/>
            <person name="Kocsube S."/>
            <person name="Kotiranta H."/>
            <person name="LaButti K.M."/>
            <person name="Lechner B.E."/>
            <person name="Liimatainen K."/>
            <person name="Lipzen A."/>
            <person name="Lukacs Z."/>
            <person name="Mihaltcheva S."/>
            <person name="Morgado L.N."/>
            <person name="Niskanen T."/>
            <person name="Noordeloos M.E."/>
            <person name="Ohm R.A."/>
            <person name="Ortiz-Santana B."/>
            <person name="Ovrebo C."/>
            <person name="Racz N."/>
            <person name="Riley R."/>
            <person name="Savchenko A."/>
            <person name="Shiryaev A."/>
            <person name="Soop K."/>
            <person name="Spirin V."/>
            <person name="Szebenyi C."/>
            <person name="Tomsovsky M."/>
            <person name="Tulloss R.E."/>
            <person name="Uehling J."/>
            <person name="Grigoriev I.V."/>
            <person name="Vagvolgyi C."/>
            <person name="Papp T."/>
            <person name="Martin F.M."/>
            <person name="Miettinen O."/>
            <person name="Hibbett D.S."/>
            <person name="Nagy L.G."/>
        </authorList>
    </citation>
    <scope>NUCLEOTIDE SEQUENCE [LARGE SCALE GENOMIC DNA]</scope>
    <source>
        <strain evidence="1 2">OMC1185</strain>
    </source>
</reference>
<dbReference type="InterPro" id="IPR011008">
    <property type="entry name" value="Dimeric_a/b-barrel"/>
</dbReference>
<dbReference type="OrthoDB" id="3830579at2759"/>
<dbReference type="STRING" id="5364.A0A5C3MWX1"/>
<evidence type="ECO:0000313" key="1">
    <source>
        <dbReference type="EMBL" id="TFK49372.1"/>
    </source>
</evidence>
<proteinExistence type="predicted"/>
<accession>A0A5C3MWX1</accession>